<protein>
    <submittedName>
        <fullName evidence="1">Uncharacterized protein</fullName>
    </submittedName>
</protein>
<gene>
    <name evidence="1" type="ORF">MEDL_13803</name>
</gene>
<dbReference type="EMBL" id="CAJPWZ010000709">
    <property type="protein sequence ID" value="CAG2199071.1"/>
    <property type="molecule type" value="Genomic_DNA"/>
</dbReference>
<dbReference type="Proteomes" id="UP000683360">
    <property type="component" value="Unassembled WGS sequence"/>
</dbReference>
<comment type="caution">
    <text evidence="1">The sequence shown here is derived from an EMBL/GenBank/DDBJ whole genome shotgun (WGS) entry which is preliminary data.</text>
</comment>
<name>A0A8S3QVQ8_MYTED</name>
<sequence>MTFSVSGKQKHDIQLENRQRMMDVVDKNTVAVLLSNNSVAIVDIQQNNVQYIRNIAIPYGSGTSIYIENQFYVDDELGIIVFDMSETVNRRIELSFTPRNMCYDVESQLIYCYTSVNSTLVCIARDDTIAFTFHDPIWTNLHRITIHNDGNLLVLCRKGDHGKTGYVIKVDSNDKSSEVVIRNIKMSSYISCICFDRLQNSVVIGVDDTVHL</sequence>
<reference evidence="1" key="1">
    <citation type="submission" date="2021-03" db="EMBL/GenBank/DDBJ databases">
        <authorList>
            <person name="Bekaert M."/>
        </authorList>
    </citation>
    <scope>NUCLEOTIDE SEQUENCE</scope>
</reference>
<dbReference type="SUPFAM" id="SSF101898">
    <property type="entry name" value="NHL repeat"/>
    <property type="match status" value="1"/>
</dbReference>
<keyword evidence="2" id="KW-1185">Reference proteome</keyword>
<accession>A0A8S3QVQ8</accession>
<evidence type="ECO:0000313" key="1">
    <source>
        <dbReference type="EMBL" id="CAG2199071.1"/>
    </source>
</evidence>
<evidence type="ECO:0000313" key="2">
    <source>
        <dbReference type="Proteomes" id="UP000683360"/>
    </source>
</evidence>
<proteinExistence type="predicted"/>
<dbReference type="AlphaFoldDB" id="A0A8S3QVQ8"/>
<organism evidence="1 2">
    <name type="scientific">Mytilus edulis</name>
    <name type="common">Blue mussel</name>
    <dbReference type="NCBI Taxonomy" id="6550"/>
    <lineage>
        <taxon>Eukaryota</taxon>
        <taxon>Metazoa</taxon>
        <taxon>Spiralia</taxon>
        <taxon>Lophotrochozoa</taxon>
        <taxon>Mollusca</taxon>
        <taxon>Bivalvia</taxon>
        <taxon>Autobranchia</taxon>
        <taxon>Pteriomorphia</taxon>
        <taxon>Mytilida</taxon>
        <taxon>Mytiloidea</taxon>
        <taxon>Mytilidae</taxon>
        <taxon>Mytilinae</taxon>
        <taxon>Mytilus</taxon>
    </lineage>
</organism>